<proteinExistence type="predicted"/>
<protein>
    <submittedName>
        <fullName evidence="2 3">DEHA2F06446p</fullName>
    </submittedName>
</protein>
<evidence type="ECO:0000313" key="2">
    <source>
        <dbReference type="EMBL" id="KFB45267.1"/>
    </source>
</evidence>
<keyword evidence="4" id="KW-1185">Reference proteome</keyword>
<reference evidence="3" key="2">
    <citation type="submission" date="2020-05" db="UniProtKB">
        <authorList>
            <consortium name="EnsemblMetazoa"/>
        </authorList>
    </citation>
    <scope>IDENTIFICATION</scope>
</reference>
<dbReference type="VEuPathDB" id="VectorBase:ASIC013192"/>
<evidence type="ECO:0000256" key="1">
    <source>
        <dbReference type="SAM" id="MobiDB-lite"/>
    </source>
</evidence>
<evidence type="ECO:0000313" key="4">
    <source>
        <dbReference type="Proteomes" id="UP000030765"/>
    </source>
</evidence>
<evidence type="ECO:0000313" key="3">
    <source>
        <dbReference type="EnsemblMetazoa" id="ASIC013192-PA"/>
    </source>
</evidence>
<dbReference type="EnsemblMetazoa" id="ASIC013192-RA">
    <property type="protein sequence ID" value="ASIC013192-PA"/>
    <property type="gene ID" value="ASIC013192"/>
</dbReference>
<accession>A0A084W4X3</accession>
<reference evidence="2 4" key="1">
    <citation type="journal article" date="2014" name="BMC Genomics">
        <title>Genome sequence of Anopheles sinensis provides insight into genetics basis of mosquito competence for malaria parasites.</title>
        <authorList>
            <person name="Zhou D."/>
            <person name="Zhang D."/>
            <person name="Ding G."/>
            <person name="Shi L."/>
            <person name="Hou Q."/>
            <person name="Ye Y."/>
            <person name="Xu Y."/>
            <person name="Zhou H."/>
            <person name="Xiong C."/>
            <person name="Li S."/>
            <person name="Yu J."/>
            <person name="Hong S."/>
            <person name="Yu X."/>
            <person name="Zou P."/>
            <person name="Chen C."/>
            <person name="Chang X."/>
            <person name="Wang W."/>
            <person name="Lv Y."/>
            <person name="Sun Y."/>
            <person name="Ma L."/>
            <person name="Shen B."/>
            <person name="Zhu C."/>
        </authorList>
    </citation>
    <scope>NUCLEOTIDE SEQUENCE [LARGE SCALE GENOMIC DNA]</scope>
</reference>
<dbReference type="Proteomes" id="UP000030765">
    <property type="component" value="Unassembled WGS sequence"/>
</dbReference>
<feature type="region of interest" description="Disordered" evidence="1">
    <location>
        <begin position="73"/>
        <end position="134"/>
    </location>
</feature>
<sequence>MLNLPFAECPGSTASNGANGADPRWCVFVLANWIRPPARRYSRKSSTDKRPQPINVIITATLGNGYKRRSASMLSANQNRHTKRRPCVPNDVRSVGDPPGASAETKMDEALAGRSRLPGCSSSPQPLEEINGPS</sequence>
<dbReference type="AlphaFoldDB" id="A0A084W4X3"/>
<dbReference type="EMBL" id="ATLV01020404">
    <property type="status" value="NOT_ANNOTATED_CDS"/>
    <property type="molecule type" value="Genomic_DNA"/>
</dbReference>
<gene>
    <name evidence="2" type="ORF">ZHAS_00013192</name>
</gene>
<dbReference type="EMBL" id="KE525300">
    <property type="protein sequence ID" value="KFB45267.1"/>
    <property type="molecule type" value="Genomic_DNA"/>
</dbReference>
<name>A0A084W4X3_ANOSI</name>
<organism evidence="2">
    <name type="scientific">Anopheles sinensis</name>
    <name type="common">Mosquito</name>
    <dbReference type="NCBI Taxonomy" id="74873"/>
    <lineage>
        <taxon>Eukaryota</taxon>
        <taxon>Metazoa</taxon>
        <taxon>Ecdysozoa</taxon>
        <taxon>Arthropoda</taxon>
        <taxon>Hexapoda</taxon>
        <taxon>Insecta</taxon>
        <taxon>Pterygota</taxon>
        <taxon>Neoptera</taxon>
        <taxon>Endopterygota</taxon>
        <taxon>Diptera</taxon>
        <taxon>Nematocera</taxon>
        <taxon>Culicoidea</taxon>
        <taxon>Culicidae</taxon>
        <taxon>Anophelinae</taxon>
        <taxon>Anopheles</taxon>
    </lineage>
</organism>